<keyword evidence="1" id="KW-0472">Membrane</keyword>
<feature type="domain" description="PEGA" evidence="2">
    <location>
        <begin position="708"/>
        <end position="764"/>
    </location>
</feature>
<dbReference type="Proteomes" id="UP000050378">
    <property type="component" value="Unassembled WGS sequence"/>
</dbReference>
<accession>A0A0P7EI96</accession>
<dbReference type="AlphaFoldDB" id="A0A0P7EI96"/>
<name>A0A0P7EI96_9GAMM</name>
<keyword evidence="1" id="KW-0812">Transmembrane</keyword>
<evidence type="ECO:0000313" key="4">
    <source>
        <dbReference type="Proteomes" id="UP000050378"/>
    </source>
</evidence>
<feature type="transmembrane region" description="Helical" evidence="1">
    <location>
        <begin position="81"/>
        <end position="98"/>
    </location>
</feature>
<dbReference type="OrthoDB" id="6126039at2"/>
<reference evidence="3 4" key="1">
    <citation type="submission" date="2015-09" db="EMBL/GenBank/DDBJ databases">
        <title>Draft Genome Sequence of Pseudoalteromonas lipolytica UCD-48B.</title>
        <authorList>
            <person name="Krusor M."/>
            <person name="Coil D.A."/>
            <person name="Lang J.M."/>
            <person name="Eisen J.A."/>
            <person name="Alexiev A."/>
        </authorList>
    </citation>
    <scope>NUCLEOTIDE SEQUENCE [LARGE SCALE GENOMIC DNA]</scope>
    <source>
        <strain evidence="3 4">UCD-48B</strain>
    </source>
</reference>
<sequence>MTDLIKPFWWRCLLLVLATLYLLPEAIFNAQLVSLVGLGTPSAEDLEHLEIYGRAVSGVGVALLLADFLPKAMVAKVGRGLISFIALLCLVWPVVFFGQKYVIEKTLIEPSTAEQRQFATYSAALRDALAINSIKVNDLDYNPEQLHSSENLTFLALFGGLLYSDAALSDNLEQDKRKIIAAFVQKKAYQDFDKHYKNYSQLYDELVVKYKAYADGSKKYNNTLAGIGEREQGYWQQVEQEINSGWSKYQQAQKAHIAKASARAQKYGPKIYDYHHSIAKCRERYDKSSEKDRRNRCYEREAADYRSTILKAGIGYIEPDYWLIEEEISAAENAAGTILMGVLTGGVYTALQAASLATGGDGGLKDKRYKYTDDPDHYQLRFLQHPNFHKMFVSETGYPFTVENLVAFRTHETTQNKLRAHFASKGLQLESNWNVNQRQAFANAVATKVTNEANAQWQSEMRKRGMSIEPNLSWVAFQLHPQIQAKIADRMGDLYVKNIRADWNKKNFKDKVLDPNIAKRTDKYLAMLNSSEGKFADGGEYAEYGKQALRSVIIPPISMSLSLFLICLTFSKLPLKLWQLIKPQQEKQPTTAVSVLQKLIMPALILIVPVMFVHNTFTEDDQSPVNYFLDKVDESSNPVFSYAIRWTLHAQPLLHPLGLEFEEKLHIYESFSPVSHALAKVDILRHGDANLSAEQQQRRQYMVEQKTKLTISTNAANATIRIMNIGPKYRPGMTLKTGAYDIQVSAPGYKTYRRWHQVDAGEQTLTIDLSK</sequence>
<dbReference type="STRING" id="570156.AOG27_12915"/>
<dbReference type="Pfam" id="PF08308">
    <property type="entry name" value="PEGA"/>
    <property type="match status" value="1"/>
</dbReference>
<proteinExistence type="predicted"/>
<gene>
    <name evidence="3" type="ORF">AOG27_12915</name>
</gene>
<keyword evidence="1" id="KW-1133">Transmembrane helix</keyword>
<dbReference type="InterPro" id="IPR013229">
    <property type="entry name" value="PEGA"/>
</dbReference>
<comment type="caution">
    <text evidence="3">The sequence shown here is derived from an EMBL/GenBank/DDBJ whole genome shotgun (WGS) entry which is preliminary data.</text>
</comment>
<dbReference type="PATRIC" id="fig|570156.3.peg.3683"/>
<evidence type="ECO:0000256" key="1">
    <source>
        <dbReference type="SAM" id="Phobius"/>
    </source>
</evidence>
<evidence type="ECO:0000313" key="3">
    <source>
        <dbReference type="EMBL" id="KPM82985.1"/>
    </source>
</evidence>
<protein>
    <recommendedName>
        <fullName evidence="2">PEGA domain-containing protein</fullName>
    </recommendedName>
</protein>
<dbReference type="EMBL" id="LJTC01000008">
    <property type="protein sequence ID" value="KPM82985.1"/>
    <property type="molecule type" value="Genomic_DNA"/>
</dbReference>
<feature type="transmembrane region" description="Helical" evidence="1">
    <location>
        <begin position="51"/>
        <end position="69"/>
    </location>
</feature>
<organism evidence="3 4">
    <name type="scientific">Pseudoalteromonas lipolytica</name>
    <dbReference type="NCBI Taxonomy" id="570156"/>
    <lineage>
        <taxon>Bacteria</taxon>
        <taxon>Pseudomonadati</taxon>
        <taxon>Pseudomonadota</taxon>
        <taxon>Gammaproteobacteria</taxon>
        <taxon>Alteromonadales</taxon>
        <taxon>Pseudoalteromonadaceae</taxon>
        <taxon>Pseudoalteromonas</taxon>
    </lineage>
</organism>
<dbReference type="RefSeq" id="WP_054553432.1">
    <property type="nucleotide sequence ID" value="NZ_LJTC01000008.1"/>
</dbReference>
<evidence type="ECO:0000259" key="2">
    <source>
        <dbReference type="Pfam" id="PF08308"/>
    </source>
</evidence>